<dbReference type="InterPro" id="IPR003489">
    <property type="entry name" value="RHF/RaiA"/>
</dbReference>
<comment type="caution">
    <text evidence="1">The sequence shown here is derived from an EMBL/GenBank/DDBJ whole genome shotgun (WGS) entry which is preliminary data.</text>
</comment>
<evidence type="ECO:0000313" key="1">
    <source>
        <dbReference type="EMBL" id="OGI52397.1"/>
    </source>
</evidence>
<evidence type="ECO:0000313" key="2">
    <source>
        <dbReference type="Proteomes" id="UP000179037"/>
    </source>
</evidence>
<dbReference type="InterPro" id="IPR036567">
    <property type="entry name" value="RHF-like"/>
</dbReference>
<dbReference type="Pfam" id="PF02482">
    <property type="entry name" value="Ribosomal_S30AE"/>
    <property type="match status" value="1"/>
</dbReference>
<dbReference type="STRING" id="1817768.A3A87_03570"/>
<dbReference type="EMBL" id="MFTC01000017">
    <property type="protein sequence ID" value="OGI52397.1"/>
    <property type="molecule type" value="Genomic_DNA"/>
</dbReference>
<dbReference type="CDD" id="cd00552">
    <property type="entry name" value="RaiA"/>
    <property type="match status" value="1"/>
</dbReference>
<sequence length="113" mass="12804">MQIPLQITLKDMPQSEAVESRIREKAEKLSRFHDKIVSCRVVVESPQRHQHQGKLYSVHIDLSVPGAELVANRAQDEDVYVAIRDAFGAITRQLEDFSRRQRGDVKSHSAPGT</sequence>
<dbReference type="SUPFAM" id="SSF69754">
    <property type="entry name" value="Ribosome binding protein Y (YfiA homologue)"/>
    <property type="match status" value="1"/>
</dbReference>
<accession>A0A1F6U4W7</accession>
<dbReference type="NCBIfam" id="TIGR00741">
    <property type="entry name" value="yfiA"/>
    <property type="match status" value="1"/>
</dbReference>
<dbReference type="Proteomes" id="UP000179037">
    <property type="component" value="Unassembled WGS sequence"/>
</dbReference>
<name>A0A1F6U4W7_9PROT</name>
<organism evidence="1 2">
    <name type="scientific">Candidatus Muproteobacteria bacterium RIFCSPLOWO2_01_FULL_60_18</name>
    <dbReference type="NCBI Taxonomy" id="1817768"/>
    <lineage>
        <taxon>Bacteria</taxon>
        <taxon>Pseudomonadati</taxon>
        <taxon>Pseudomonadota</taxon>
        <taxon>Candidatus Muproteobacteria</taxon>
    </lineage>
</organism>
<dbReference type="Gene3D" id="3.30.160.100">
    <property type="entry name" value="Ribosome hibernation promotion factor-like"/>
    <property type="match status" value="1"/>
</dbReference>
<gene>
    <name evidence="1" type="ORF">A3A87_03570</name>
</gene>
<proteinExistence type="predicted"/>
<reference evidence="1 2" key="1">
    <citation type="journal article" date="2016" name="Nat. Commun.">
        <title>Thousands of microbial genomes shed light on interconnected biogeochemical processes in an aquifer system.</title>
        <authorList>
            <person name="Anantharaman K."/>
            <person name="Brown C.T."/>
            <person name="Hug L.A."/>
            <person name="Sharon I."/>
            <person name="Castelle C.J."/>
            <person name="Probst A.J."/>
            <person name="Thomas B.C."/>
            <person name="Singh A."/>
            <person name="Wilkins M.J."/>
            <person name="Karaoz U."/>
            <person name="Brodie E.L."/>
            <person name="Williams K.H."/>
            <person name="Hubbard S.S."/>
            <person name="Banfield J.F."/>
        </authorList>
    </citation>
    <scope>NUCLEOTIDE SEQUENCE [LARGE SCALE GENOMIC DNA]</scope>
</reference>
<dbReference type="AlphaFoldDB" id="A0A1F6U4W7"/>
<protein>
    <submittedName>
        <fullName evidence="1">Ribosomal subunit interface protein</fullName>
    </submittedName>
</protein>